<dbReference type="PROSITE" id="PS50404">
    <property type="entry name" value="GST_NTER"/>
    <property type="match status" value="1"/>
</dbReference>
<accession>A0A7V7GW50</accession>
<name>A0A7V7GW50_9GAMM</name>
<dbReference type="EMBL" id="QOVF01000001">
    <property type="protein sequence ID" value="KAA0696308.1"/>
    <property type="molecule type" value="Genomic_DNA"/>
</dbReference>
<dbReference type="SFLD" id="SFLDG01151">
    <property type="entry name" value="Main.2:_Nu-like"/>
    <property type="match status" value="1"/>
</dbReference>
<comment type="caution">
    <text evidence="6">The sequence shown here is derived from an EMBL/GenBank/DDBJ whole genome shotgun (WGS) entry which is preliminary data.</text>
</comment>
<dbReference type="InterPro" id="IPR036282">
    <property type="entry name" value="Glutathione-S-Trfase_C_sf"/>
</dbReference>
<dbReference type="Pfam" id="PF00043">
    <property type="entry name" value="GST_C"/>
    <property type="match status" value="1"/>
</dbReference>
<dbReference type="SFLD" id="SFLDG00358">
    <property type="entry name" value="Main_(cytGST)"/>
    <property type="match status" value="1"/>
</dbReference>
<evidence type="ECO:0000259" key="5">
    <source>
        <dbReference type="PROSITE" id="PS50405"/>
    </source>
</evidence>
<dbReference type="PROSITE" id="PS50405">
    <property type="entry name" value="GST_CTER"/>
    <property type="match status" value="1"/>
</dbReference>
<dbReference type="SFLD" id="SFLDS00019">
    <property type="entry name" value="Glutathione_Transferase_(cytos"/>
    <property type="match status" value="1"/>
</dbReference>
<dbReference type="CDD" id="cd03056">
    <property type="entry name" value="GST_N_4"/>
    <property type="match status" value="1"/>
</dbReference>
<proteinExistence type="inferred from homology"/>
<keyword evidence="7" id="KW-1185">Reference proteome</keyword>
<protein>
    <submittedName>
        <fullName evidence="6">Glutathione S-transferase</fullName>
    </submittedName>
</protein>
<dbReference type="OrthoDB" id="9797500at2"/>
<evidence type="ECO:0000256" key="3">
    <source>
        <dbReference type="RuleBase" id="RU003494"/>
    </source>
</evidence>
<evidence type="ECO:0000313" key="7">
    <source>
        <dbReference type="Proteomes" id="UP000463138"/>
    </source>
</evidence>
<evidence type="ECO:0000256" key="2">
    <source>
        <dbReference type="ARBA" id="ARBA00022679"/>
    </source>
</evidence>
<dbReference type="SUPFAM" id="SSF52833">
    <property type="entry name" value="Thioredoxin-like"/>
    <property type="match status" value="1"/>
</dbReference>
<dbReference type="Gene3D" id="1.20.1050.10">
    <property type="match status" value="1"/>
</dbReference>
<feature type="domain" description="GST N-terminal" evidence="4">
    <location>
        <begin position="4"/>
        <end position="85"/>
    </location>
</feature>
<dbReference type="InterPro" id="IPR010987">
    <property type="entry name" value="Glutathione-S-Trfase_C-like"/>
</dbReference>
<dbReference type="InterPro" id="IPR004046">
    <property type="entry name" value="GST_C"/>
</dbReference>
<dbReference type="FunFam" id="3.40.30.10:FF:000039">
    <property type="entry name" value="Glutathione S-transferase domain"/>
    <property type="match status" value="1"/>
</dbReference>
<dbReference type="GO" id="GO:0016740">
    <property type="term" value="F:transferase activity"/>
    <property type="evidence" value="ECO:0007669"/>
    <property type="project" value="UniProtKB-KW"/>
</dbReference>
<evidence type="ECO:0000256" key="1">
    <source>
        <dbReference type="ARBA" id="ARBA00007409"/>
    </source>
</evidence>
<sequence>MSQPAIKLYRHPLSGHAHRVQLMLSLLKLPMEPVDLDMANGAHKKPEFLAINPFGQVPVIDDNGTILSDSNAILVYLVKKYDDGGSWLSDEPVAAARIQRWLSVAAGPVAYGPASARLVTVFGAQLNADEAITRSHVLLKVMNSELANSQFLAGDTATIADVANYAYIAHAPEGNVSLEDYPNVRAWLQRVEALPNFVPMARTAAGLQSS</sequence>
<dbReference type="CDD" id="cd03206">
    <property type="entry name" value="GST_C_7"/>
    <property type="match status" value="1"/>
</dbReference>
<dbReference type="Proteomes" id="UP000463138">
    <property type="component" value="Unassembled WGS sequence"/>
</dbReference>
<gene>
    <name evidence="6" type="ORF">DT594_02825</name>
</gene>
<dbReference type="Gene3D" id="3.40.30.10">
    <property type="entry name" value="Glutaredoxin"/>
    <property type="match status" value="1"/>
</dbReference>
<dbReference type="InterPro" id="IPR040079">
    <property type="entry name" value="Glutathione_S-Trfase"/>
</dbReference>
<comment type="similarity">
    <text evidence="1 3">Belongs to the GST superfamily.</text>
</comment>
<dbReference type="Pfam" id="PF02798">
    <property type="entry name" value="GST_N"/>
    <property type="match status" value="1"/>
</dbReference>
<evidence type="ECO:0000259" key="4">
    <source>
        <dbReference type="PROSITE" id="PS50404"/>
    </source>
</evidence>
<dbReference type="RefSeq" id="WP_149331275.1">
    <property type="nucleotide sequence ID" value="NZ_QOVF01000001.1"/>
</dbReference>
<keyword evidence="2 6" id="KW-0808">Transferase</keyword>
<dbReference type="PANTHER" id="PTHR44051:SF2">
    <property type="entry name" value="HYPOTHETICAL GLUTATHIONE S-TRANSFERASE LIKE PROTEIN"/>
    <property type="match status" value="1"/>
</dbReference>
<organism evidence="6 7">
    <name type="scientific">Halopseudomonas laoshanensis</name>
    <dbReference type="NCBI Taxonomy" id="2268758"/>
    <lineage>
        <taxon>Bacteria</taxon>
        <taxon>Pseudomonadati</taxon>
        <taxon>Pseudomonadota</taxon>
        <taxon>Gammaproteobacteria</taxon>
        <taxon>Pseudomonadales</taxon>
        <taxon>Pseudomonadaceae</taxon>
        <taxon>Halopseudomonas</taxon>
    </lineage>
</organism>
<dbReference type="InterPro" id="IPR004045">
    <property type="entry name" value="Glutathione_S-Trfase_N"/>
</dbReference>
<dbReference type="AlphaFoldDB" id="A0A7V7GW50"/>
<feature type="domain" description="GST C-terminal" evidence="5">
    <location>
        <begin position="91"/>
        <end position="210"/>
    </location>
</feature>
<dbReference type="PANTHER" id="PTHR44051">
    <property type="entry name" value="GLUTATHIONE S-TRANSFERASE-RELATED"/>
    <property type="match status" value="1"/>
</dbReference>
<dbReference type="InterPro" id="IPR036249">
    <property type="entry name" value="Thioredoxin-like_sf"/>
</dbReference>
<dbReference type="SUPFAM" id="SSF47616">
    <property type="entry name" value="GST C-terminal domain-like"/>
    <property type="match status" value="1"/>
</dbReference>
<reference evidence="6 7" key="1">
    <citation type="submission" date="2018-07" db="EMBL/GenBank/DDBJ databases">
        <title>Pseudomonas laoshanensis sp. nov., isolated from soil.</title>
        <authorList>
            <person name="Sun J."/>
            <person name="Yu L."/>
            <person name="Wang M."/>
            <person name="Zhang C."/>
        </authorList>
    </citation>
    <scope>NUCLEOTIDE SEQUENCE [LARGE SCALE GENOMIC DNA]</scope>
    <source>
        <strain evidence="6 7">Y22</strain>
    </source>
</reference>
<evidence type="ECO:0000313" key="6">
    <source>
        <dbReference type="EMBL" id="KAA0696308.1"/>
    </source>
</evidence>